<sequence>MLLDRHIYRGRLNYLLFGRRVEKAKRWLHRITAPPAPAAKPEPEPEAGPTEDIALHRSYQYDPPPAPEPEPTPLPEPAKPPEAEAPPTATPEVDAPDDSAPAVSHPTPPPEGDNYNEDEEYMRHMANTDEGPQPGAVDADDLLVLLSVFSKGKSATQQEIATARRAMRAVSGSQIEQAILDQLNGKDGYVAVMLDMITKDLHAEDDAPPRENKKSDRAFRLEDFV</sequence>
<gene>
    <name evidence="2" type="ORF">CE91St16_28390</name>
</gene>
<protein>
    <submittedName>
        <fullName evidence="2">Uncharacterized protein</fullName>
    </submittedName>
</protein>
<name>A0AA37NME6_9BACT</name>
<dbReference type="Proteomes" id="UP001055105">
    <property type="component" value="Unassembled WGS sequence"/>
</dbReference>
<organism evidence="2 3">
    <name type="scientific">Alistipes finegoldii</name>
    <dbReference type="NCBI Taxonomy" id="214856"/>
    <lineage>
        <taxon>Bacteria</taxon>
        <taxon>Pseudomonadati</taxon>
        <taxon>Bacteroidota</taxon>
        <taxon>Bacteroidia</taxon>
        <taxon>Bacteroidales</taxon>
        <taxon>Rikenellaceae</taxon>
        <taxon>Alistipes</taxon>
    </lineage>
</organism>
<accession>A0AA37NME6</accession>
<feature type="region of interest" description="Disordered" evidence="1">
    <location>
        <begin position="32"/>
        <end position="117"/>
    </location>
</feature>
<dbReference type="EMBL" id="BQOL01000002">
    <property type="protein sequence ID" value="GKI19931.1"/>
    <property type="molecule type" value="Genomic_DNA"/>
</dbReference>
<comment type="caution">
    <text evidence="2">The sequence shown here is derived from an EMBL/GenBank/DDBJ whole genome shotgun (WGS) entry which is preliminary data.</text>
</comment>
<evidence type="ECO:0000313" key="3">
    <source>
        <dbReference type="Proteomes" id="UP001055105"/>
    </source>
</evidence>
<dbReference type="RefSeq" id="WP_244076890.1">
    <property type="nucleotide sequence ID" value="NZ_AP025581.1"/>
</dbReference>
<feature type="region of interest" description="Disordered" evidence="1">
    <location>
        <begin position="201"/>
        <end position="225"/>
    </location>
</feature>
<feature type="compositionally biased region" description="Pro residues" evidence="1">
    <location>
        <begin position="62"/>
        <end position="84"/>
    </location>
</feature>
<evidence type="ECO:0000313" key="2">
    <source>
        <dbReference type="EMBL" id="GKI19931.1"/>
    </source>
</evidence>
<evidence type="ECO:0000256" key="1">
    <source>
        <dbReference type="SAM" id="MobiDB-lite"/>
    </source>
</evidence>
<proteinExistence type="predicted"/>
<dbReference type="AlphaFoldDB" id="A0AA37NME6"/>
<reference evidence="2" key="1">
    <citation type="submission" date="2022-01" db="EMBL/GenBank/DDBJ databases">
        <title>Novel bile acid biosynthetic pathways are enriched in the microbiome of centenarians.</title>
        <authorList>
            <person name="Sato Y."/>
            <person name="Atarashi K."/>
            <person name="Plichta R.D."/>
            <person name="Arai Y."/>
            <person name="Sasajima S."/>
            <person name="Kearney M.S."/>
            <person name="Suda W."/>
            <person name="Takeshita K."/>
            <person name="Sasaki T."/>
            <person name="Okamoto S."/>
            <person name="Skelly N.A."/>
            <person name="Okamura Y."/>
            <person name="Vlamakis H."/>
            <person name="Li Y."/>
            <person name="Tanoue T."/>
            <person name="Takei H."/>
            <person name="Nittono H."/>
            <person name="Narushima S."/>
            <person name="Irie J."/>
            <person name="Itoh H."/>
            <person name="Moriya K."/>
            <person name="Sugiura Y."/>
            <person name="Suematsu M."/>
            <person name="Moritoki N."/>
            <person name="Shibata S."/>
            <person name="Littman R.D."/>
            <person name="Fischbach A.M."/>
            <person name="Uwamino Y."/>
            <person name="Inoue T."/>
            <person name="Honda A."/>
            <person name="Hattori M."/>
            <person name="Murai T."/>
            <person name="Xavier J.R."/>
            <person name="Hirose N."/>
            <person name="Honda K."/>
        </authorList>
    </citation>
    <scope>NUCLEOTIDE SEQUENCE</scope>
    <source>
        <strain evidence="2">CE91-St16</strain>
    </source>
</reference>